<dbReference type="AlphaFoldDB" id="A0A0F9CVI4"/>
<comment type="caution">
    <text evidence="2">The sequence shown here is derived from an EMBL/GenBank/DDBJ whole genome shotgun (WGS) entry which is preliminary data.</text>
</comment>
<evidence type="ECO:0000313" key="2">
    <source>
        <dbReference type="EMBL" id="KKL53353.1"/>
    </source>
</evidence>
<proteinExistence type="predicted"/>
<feature type="transmembrane region" description="Helical" evidence="1">
    <location>
        <begin position="221"/>
        <end position="241"/>
    </location>
</feature>
<dbReference type="InterPro" id="IPR018688">
    <property type="entry name" value="PpoB2-like"/>
</dbReference>
<feature type="transmembrane region" description="Helical" evidence="1">
    <location>
        <begin position="85"/>
        <end position="108"/>
    </location>
</feature>
<name>A0A0F9CVI4_9ZZZZ</name>
<feature type="transmembrane region" description="Helical" evidence="1">
    <location>
        <begin position="189"/>
        <end position="215"/>
    </location>
</feature>
<feature type="transmembrane region" description="Helical" evidence="1">
    <location>
        <begin position="47"/>
        <end position="73"/>
    </location>
</feature>
<keyword evidence="1" id="KW-1133">Transmembrane helix</keyword>
<sequence>MVVATGLTLITVLAWGYTIYLAYDVEMMGREMAMMPMMRPWSAGDFVLMYVMWAVMMVAMMVPSAAPMVLIFASVYRKRREQGGAFVSTGVFLAGYLVVWSAFSLAAVLSQYVLQRAALVSPMMETTAPWLGAALLVAAGAFQFMPLKEACLAKCRTPVGFIMTEWREGSRGAFVMGLRHGAYCTGCCWALMALLFVGGVMNLLWVAFLAVFVLVEKVLPAGGLLGKTGGVIMIAWGAWMVGQSWV</sequence>
<gene>
    <name evidence="2" type="ORF">LCGC14_2276280</name>
</gene>
<keyword evidence="1" id="KW-0812">Transmembrane</keyword>
<reference evidence="2" key="1">
    <citation type="journal article" date="2015" name="Nature">
        <title>Complex archaea that bridge the gap between prokaryotes and eukaryotes.</title>
        <authorList>
            <person name="Spang A."/>
            <person name="Saw J.H."/>
            <person name="Jorgensen S.L."/>
            <person name="Zaremba-Niedzwiedzka K."/>
            <person name="Martijn J."/>
            <person name="Lind A.E."/>
            <person name="van Eijk R."/>
            <person name="Schleper C."/>
            <person name="Guy L."/>
            <person name="Ettema T.J."/>
        </authorList>
    </citation>
    <scope>NUCLEOTIDE SEQUENCE</scope>
</reference>
<protein>
    <recommendedName>
        <fullName evidence="3">DUF2182 domain-containing protein</fullName>
    </recommendedName>
</protein>
<keyword evidence="1" id="KW-0472">Membrane</keyword>
<dbReference type="EMBL" id="LAZR01031576">
    <property type="protein sequence ID" value="KKL53353.1"/>
    <property type="molecule type" value="Genomic_DNA"/>
</dbReference>
<evidence type="ECO:0008006" key="3">
    <source>
        <dbReference type="Google" id="ProtNLM"/>
    </source>
</evidence>
<organism evidence="2">
    <name type="scientific">marine sediment metagenome</name>
    <dbReference type="NCBI Taxonomy" id="412755"/>
    <lineage>
        <taxon>unclassified sequences</taxon>
        <taxon>metagenomes</taxon>
        <taxon>ecological metagenomes</taxon>
    </lineage>
</organism>
<accession>A0A0F9CVI4</accession>
<feature type="transmembrane region" description="Helical" evidence="1">
    <location>
        <begin position="128"/>
        <end position="147"/>
    </location>
</feature>
<dbReference type="Pfam" id="PF09948">
    <property type="entry name" value="PpoB2"/>
    <property type="match status" value="1"/>
</dbReference>
<evidence type="ECO:0000256" key="1">
    <source>
        <dbReference type="SAM" id="Phobius"/>
    </source>
</evidence>